<dbReference type="EMBL" id="ML976783">
    <property type="protein sequence ID" value="KAF1964545.1"/>
    <property type="molecule type" value="Genomic_DNA"/>
</dbReference>
<dbReference type="InterPro" id="IPR050317">
    <property type="entry name" value="Plant_Fungal_Acyltransferase"/>
</dbReference>
<evidence type="ECO:0008006" key="3">
    <source>
        <dbReference type="Google" id="ProtNLM"/>
    </source>
</evidence>
<organism evidence="1 2">
    <name type="scientific">Bimuria novae-zelandiae CBS 107.79</name>
    <dbReference type="NCBI Taxonomy" id="1447943"/>
    <lineage>
        <taxon>Eukaryota</taxon>
        <taxon>Fungi</taxon>
        <taxon>Dikarya</taxon>
        <taxon>Ascomycota</taxon>
        <taxon>Pezizomycotina</taxon>
        <taxon>Dothideomycetes</taxon>
        <taxon>Pleosporomycetidae</taxon>
        <taxon>Pleosporales</taxon>
        <taxon>Massarineae</taxon>
        <taxon>Didymosphaeriaceae</taxon>
        <taxon>Bimuria</taxon>
    </lineage>
</organism>
<evidence type="ECO:0000313" key="2">
    <source>
        <dbReference type="Proteomes" id="UP000800036"/>
    </source>
</evidence>
<dbReference type="PANTHER" id="PTHR31642:SF294">
    <property type="entry name" value="ACETYLTRANSFERASE MATC1"/>
    <property type="match status" value="1"/>
</dbReference>
<sequence length="475" mass="52785">MSPAMDDESDLVIPLHFFDNSTMFTSITMHAIMVYDEVLDAEKLRSSLERLVSRDTWRKLGARVRKGKNGPDLHVPRRFTAARPAIAYKHVSYDMAKTDHPVASRMPSSKSAPAQRPAIVGNPEDWVELCCGADAPGAYADYAGSDRPITGLRVVSFKDATIVGFHWLHAMADGMALKAILDSWVLVLQGREAEVPNLHGFDEDPLRELGMHATEPYELAGSELSKLGTASYVLRNGYSIALGKKETRTVCIPASFLEDLRNIALQDLRDAGHKDPFLTDNDVITAWWSRLAFSHLRPDKPVTIMQAMSMRRALEADLLPPDKLYVSNCLTYTSVLKTKKDMDQPLGLLAGEIRRGINKHGSRAQIEAFQSMVRANAWPLGPMPIFFGRSNMHHIGFSNWKKVNVHLTDFSAAAVKKTNTPLYPSFVSQIQGGIAYPDGFIITGQDVQGNYWLEGYRPGGLWAHIEKLLQAEVPS</sequence>
<name>A0A6A5UI54_9PLEO</name>
<proteinExistence type="predicted"/>
<dbReference type="GO" id="GO:0016747">
    <property type="term" value="F:acyltransferase activity, transferring groups other than amino-acyl groups"/>
    <property type="evidence" value="ECO:0007669"/>
    <property type="project" value="TreeGrafter"/>
</dbReference>
<dbReference type="OrthoDB" id="21502at2759"/>
<dbReference type="Pfam" id="PF02458">
    <property type="entry name" value="Transferase"/>
    <property type="match status" value="1"/>
</dbReference>
<keyword evidence="2" id="KW-1185">Reference proteome</keyword>
<reference evidence="1" key="1">
    <citation type="journal article" date="2020" name="Stud. Mycol.">
        <title>101 Dothideomycetes genomes: a test case for predicting lifestyles and emergence of pathogens.</title>
        <authorList>
            <person name="Haridas S."/>
            <person name="Albert R."/>
            <person name="Binder M."/>
            <person name="Bloem J."/>
            <person name="Labutti K."/>
            <person name="Salamov A."/>
            <person name="Andreopoulos B."/>
            <person name="Baker S."/>
            <person name="Barry K."/>
            <person name="Bills G."/>
            <person name="Bluhm B."/>
            <person name="Cannon C."/>
            <person name="Castanera R."/>
            <person name="Culley D."/>
            <person name="Daum C."/>
            <person name="Ezra D."/>
            <person name="Gonzalez J."/>
            <person name="Henrissat B."/>
            <person name="Kuo A."/>
            <person name="Liang C."/>
            <person name="Lipzen A."/>
            <person name="Lutzoni F."/>
            <person name="Magnuson J."/>
            <person name="Mondo S."/>
            <person name="Nolan M."/>
            <person name="Ohm R."/>
            <person name="Pangilinan J."/>
            <person name="Park H.-J."/>
            <person name="Ramirez L."/>
            <person name="Alfaro M."/>
            <person name="Sun H."/>
            <person name="Tritt A."/>
            <person name="Yoshinaga Y."/>
            <person name="Zwiers L.-H."/>
            <person name="Turgeon B."/>
            <person name="Goodwin S."/>
            <person name="Spatafora J."/>
            <person name="Crous P."/>
            <person name="Grigoriev I."/>
        </authorList>
    </citation>
    <scope>NUCLEOTIDE SEQUENCE</scope>
    <source>
        <strain evidence="1">CBS 107.79</strain>
    </source>
</reference>
<protein>
    <recommendedName>
        <fullName evidence="3">LysR family regulatory protein</fullName>
    </recommendedName>
</protein>
<dbReference type="InterPro" id="IPR023213">
    <property type="entry name" value="CAT-like_dom_sf"/>
</dbReference>
<gene>
    <name evidence="1" type="ORF">BU23DRAFT_521005</name>
</gene>
<accession>A0A6A5UI54</accession>
<dbReference type="PANTHER" id="PTHR31642">
    <property type="entry name" value="TRICHOTHECENE 3-O-ACETYLTRANSFERASE"/>
    <property type="match status" value="1"/>
</dbReference>
<dbReference type="Proteomes" id="UP000800036">
    <property type="component" value="Unassembled WGS sequence"/>
</dbReference>
<dbReference type="Gene3D" id="3.30.559.10">
    <property type="entry name" value="Chloramphenicol acetyltransferase-like domain"/>
    <property type="match status" value="2"/>
</dbReference>
<dbReference type="AlphaFoldDB" id="A0A6A5UI54"/>
<evidence type="ECO:0000313" key="1">
    <source>
        <dbReference type="EMBL" id="KAF1964545.1"/>
    </source>
</evidence>